<feature type="non-terminal residue" evidence="1">
    <location>
        <position position="98"/>
    </location>
</feature>
<name>A0A0F9KYS7_9ZZZZ</name>
<reference evidence="1" key="1">
    <citation type="journal article" date="2015" name="Nature">
        <title>Complex archaea that bridge the gap between prokaryotes and eukaryotes.</title>
        <authorList>
            <person name="Spang A."/>
            <person name="Saw J.H."/>
            <person name="Jorgensen S.L."/>
            <person name="Zaremba-Niedzwiedzka K."/>
            <person name="Martijn J."/>
            <person name="Lind A.E."/>
            <person name="van Eijk R."/>
            <person name="Schleper C."/>
            <person name="Guy L."/>
            <person name="Ettema T.J."/>
        </authorList>
    </citation>
    <scope>NUCLEOTIDE SEQUENCE</scope>
</reference>
<dbReference type="AlphaFoldDB" id="A0A0F9KYS7"/>
<comment type="caution">
    <text evidence="1">The sequence shown here is derived from an EMBL/GenBank/DDBJ whole genome shotgun (WGS) entry which is preliminary data.</text>
</comment>
<proteinExistence type="predicted"/>
<gene>
    <name evidence="1" type="ORF">LCGC14_1274610</name>
</gene>
<evidence type="ECO:0000313" key="1">
    <source>
        <dbReference type="EMBL" id="KKM86868.1"/>
    </source>
</evidence>
<accession>A0A0F9KYS7</accession>
<organism evidence="1">
    <name type="scientific">marine sediment metagenome</name>
    <dbReference type="NCBI Taxonomy" id="412755"/>
    <lineage>
        <taxon>unclassified sequences</taxon>
        <taxon>metagenomes</taxon>
        <taxon>ecological metagenomes</taxon>
    </lineage>
</organism>
<protein>
    <submittedName>
        <fullName evidence="1">Uncharacterized protein</fullName>
    </submittedName>
</protein>
<sequence>MLDAYKSFKSMPSGEFNVLRSFTLSEPPLVGLTPRFFLFVSAKVAPFDCAQVADTSNPVPMTAAADPHGQGSAQEAASRNCALGNGNIRVGVRTRIAQ</sequence>
<dbReference type="EMBL" id="LAZR01007188">
    <property type="protein sequence ID" value="KKM86868.1"/>
    <property type="molecule type" value="Genomic_DNA"/>
</dbReference>